<evidence type="ECO:0008006" key="3">
    <source>
        <dbReference type="Google" id="ProtNLM"/>
    </source>
</evidence>
<comment type="caution">
    <text evidence="1">The sequence shown here is derived from an EMBL/GenBank/DDBJ whole genome shotgun (WGS) entry which is preliminary data.</text>
</comment>
<accession>A0A916W764</accession>
<name>A0A916W764_9BACT</name>
<evidence type="ECO:0000313" key="1">
    <source>
        <dbReference type="EMBL" id="GGA73054.1"/>
    </source>
</evidence>
<dbReference type="SUPFAM" id="SSF56925">
    <property type="entry name" value="OMPA-like"/>
    <property type="match status" value="1"/>
</dbReference>
<keyword evidence="2" id="KW-1185">Reference proteome</keyword>
<dbReference type="InterPro" id="IPR011250">
    <property type="entry name" value="OMP/PagP_B-barrel"/>
</dbReference>
<dbReference type="Gene3D" id="2.40.160.20">
    <property type="match status" value="1"/>
</dbReference>
<evidence type="ECO:0000313" key="2">
    <source>
        <dbReference type="Proteomes" id="UP000648801"/>
    </source>
</evidence>
<dbReference type="AlphaFoldDB" id="A0A916W764"/>
<organism evidence="1 2">
    <name type="scientific">Edaphobacter acidisoli</name>
    <dbReference type="NCBI Taxonomy" id="2040573"/>
    <lineage>
        <taxon>Bacteria</taxon>
        <taxon>Pseudomonadati</taxon>
        <taxon>Acidobacteriota</taxon>
        <taxon>Terriglobia</taxon>
        <taxon>Terriglobales</taxon>
        <taxon>Acidobacteriaceae</taxon>
        <taxon>Edaphobacter</taxon>
    </lineage>
</organism>
<reference evidence="1" key="2">
    <citation type="submission" date="2020-09" db="EMBL/GenBank/DDBJ databases">
        <authorList>
            <person name="Sun Q."/>
            <person name="Zhou Y."/>
        </authorList>
    </citation>
    <scope>NUCLEOTIDE SEQUENCE</scope>
    <source>
        <strain evidence="1">CGMCC 1.15447</strain>
    </source>
</reference>
<dbReference type="EMBL" id="BMJB01000001">
    <property type="protein sequence ID" value="GGA73054.1"/>
    <property type="molecule type" value="Genomic_DNA"/>
</dbReference>
<sequence>MDAQATAARSREAAVSAFGMFTHLTPDYGQSVKAFTAGGDYTRFYQALSPSLEVRFKTSSMGTVSERTFGGGIRVERSFSYFRPYADFLISDGTINFAQKYYIGANGTGTNGSVVYSYGGGLDYDFADQWAVRVDYQQESWNVNKSPAVTLAPRALSFGVLYRFRFHHPYQ</sequence>
<proteinExistence type="predicted"/>
<reference evidence="1" key="1">
    <citation type="journal article" date="2014" name="Int. J. Syst. Evol. Microbiol.">
        <title>Complete genome sequence of Corynebacterium casei LMG S-19264T (=DSM 44701T), isolated from a smear-ripened cheese.</title>
        <authorList>
            <consortium name="US DOE Joint Genome Institute (JGI-PGF)"/>
            <person name="Walter F."/>
            <person name="Albersmeier A."/>
            <person name="Kalinowski J."/>
            <person name="Ruckert C."/>
        </authorList>
    </citation>
    <scope>NUCLEOTIDE SEQUENCE</scope>
    <source>
        <strain evidence="1">CGMCC 1.15447</strain>
    </source>
</reference>
<protein>
    <recommendedName>
        <fullName evidence="3">Outer membrane protein beta-barrel domain-containing protein</fullName>
    </recommendedName>
</protein>
<gene>
    <name evidence="1" type="ORF">GCM10011507_25860</name>
</gene>
<dbReference type="Proteomes" id="UP000648801">
    <property type="component" value="Unassembled WGS sequence"/>
</dbReference>